<dbReference type="STRING" id="688867.SAMN05660236_0438"/>
<dbReference type="InterPro" id="IPR018580">
    <property type="entry name" value="Uncharacterised_YfhO"/>
</dbReference>
<protein>
    <submittedName>
        <fullName evidence="2">Membrane protein YfhO</fullName>
    </submittedName>
</protein>
<reference evidence="2 3" key="1">
    <citation type="submission" date="2017-02" db="EMBL/GenBank/DDBJ databases">
        <authorList>
            <person name="Peterson S.W."/>
        </authorList>
    </citation>
    <scope>NUCLEOTIDE SEQUENCE [LARGE SCALE GENOMIC DNA]</scope>
    <source>
        <strain evidence="2 3">DSM 25262</strain>
    </source>
</reference>
<feature type="transmembrane region" description="Helical" evidence="1">
    <location>
        <begin position="532"/>
        <end position="549"/>
    </location>
</feature>
<dbReference type="PANTHER" id="PTHR38454">
    <property type="entry name" value="INTEGRAL MEMBRANE PROTEIN-RELATED"/>
    <property type="match status" value="1"/>
</dbReference>
<feature type="transmembrane region" description="Helical" evidence="1">
    <location>
        <begin position="418"/>
        <end position="444"/>
    </location>
</feature>
<feature type="transmembrane region" description="Helical" evidence="1">
    <location>
        <begin position="139"/>
        <end position="160"/>
    </location>
</feature>
<feature type="transmembrane region" description="Helical" evidence="1">
    <location>
        <begin position="381"/>
        <end position="398"/>
    </location>
</feature>
<dbReference type="Proteomes" id="UP000190961">
    <property type="component" value="Unassembled WGS sequence"/>
</dbReference>
<feature type="transmembrane region" description="Helical" evidence="1">
    <location>
        <begin position="208"/>
        <end position="228"/>
    </location>
</feature>
<keyword evidence="1" id="KW-1133">Transmembrane helix</keyword>
<evidence type="ECO:0000256" key="1">
    <source>
        <dbReference type="SAM" id="Phobius"/>
    </source>
</evidence>
<feature type="transmembrane region" description="Helical" evidence="1">
    <location>
        <begin position="23"/>
        <end position="46"/>
    </location>
</feature>
<name>A0A1T5IVH4_9BACT</name>
<dbReference type="AlphaFoldDB" id="A0A1T5IVH4"/>
<gene>
    <name evidence="2" type="ORF">SAMN05660236_0438</name>
</gene>
<feature type="transmembrane region" description="Helical" evidence="1">
    <location>
        <begin position="358"/>
        <end position="376"/>
    </location>
</feature>
<feature type="transmembrane region" description="Helical" evidence="1">
    <location>
        <begin position="507"/>
        <end position="525"/>
    </location>
</feature>
<proteinExistence type="predicted"/>
<keyword evidence="3" id="KW-1185">Reference proteome</keyword>
<sequence>MSEPHNVTSQIQRMKKINFTTQVLPHLVAVGVFLVVTVFFFSPVFFDSKTISQYDIQQWEGSSKALRDYRDKTGEEGLWADAMFSGMPAYLINTHWSNGPVSFLKRALSLSLPHPISNIFLAFICYYIMLLAFRVRPYLAIGGAIAFGLSSYMLIGLGAGHNARIGAIAFMPLVMAGIHLAFSGKKILGFGVTTAGLALQLKENHLQITYYLLFIVLVYGLVRLIEFVKEKRTVDFFKTIGILVAAAVIAVGSFVGPMWAVTEYSEYSIRGKAQLTTSVKKEGDSGLDKEYAFRYSYGILEPMTLLIPNFYGGSSSNYLVQDPKSEVYNALSRSGDQQTANQLAQFTSAYWGINPLNAPYYGGAIIFFLFVLGIAFADKKYVWWLIPVVIFGIVTSWGDSFKSFNYFLFDYLPAYNKFRSVTFMMIMPLFALPLLGMLGLEKLFETGVDKAAKKKLLIVFGATGGLCVVLLLFGSMMSFMTPDESQLPSWFTGALADDRKGLFRSDVFRALGFIIAAFVVIYFEVWKKLTPIAFYAFLILMITLDLSIVDKRFFPKEKFQRKRESTLFAMTAADQEILKDKSYYRVYNLQGTFEEARTSYFHNSIGGYHGVKMRRYQDMYDTCLFRETNAFIRDVQAGKADFTQYSVMNMLNVKYIVFGPDRTNIIPNPSANGNAWFVNEVVTVNSPTEEIQKTCGVNTRTTAVVDASKFKVEPVKGDTAATIQLTDYNPNYKKYESQSAENGLAIFSELYYPKGWKAFIDGKETSIICADYILRALQVPAGKHTIEFKFEPAAYYTGNKITMISSWLMLVTLVGAVVWSVKKEGE</sequence>
<dbReference type="EMBL" id="FUZU01000001">
    <property type="protein sequence ID" value="SKC42933.1"/>
    <property type="molecule type" value="Genomic_DNA"/>
</dbReference>
<feature type="transmembrane region" description="Helical" evidence="1">
    <location>
        <begin position="456"/>
        <end position="480"/>
    </location>
</feature>
<keyword evidence="1" id="KW-0812">Transmembrane</keyword>
<feature type="transmembrane region" description="Helical" evidence="1">
    <location>
        <begin position="240"/>
        <end position="260"/>
    </location>
</feature>
<evidence type="ECO:0000313" key="2">
    <source>
        <dbReference type="EMBL" id="SKC42933.1"/>
    </source>
</evidence>
<accession>A0A1T5IVH4</accession>
<evidence type="ECO:0000313" key="3">
    <source>
        <dbReference type="Proteomes" id="UP000190961"/>
    </source>
</evidence>
<dbReference type="PANTHER" id="PTHR38454:SF1">
    <property type="entry name" value="INTEGRAL MEMBRANE PROTEIN"/>
    <property type="match status" value="1"/>
</dbReference>
<feature type="transmembrane region" description="Helical" evidence="1">
    <location>
        <begin position="167"/>
        <end position="188"/>
    </location>
</feature>
<dbReference type="Pfam" id="PF09586">
    <property type="entry name" value="YfhO"/>
    <property type="match status" value="1"/>
</dbReference>
<keyword evidence="1" id="KW-0472">Membrane</keyword>
<organism evidence="2 3">
    <name type="scientific">Ohtaekwangia koreensis</name>
    <dbReference type="NCBI Taxonomy" id="688867"/>
    <lineage>
        <taxon>Bacteria</taxon>
        <taxon>Pseudomonadati</taxon>
        <taxon>Bacteroidota</taxon>
        <taxon>Cytophagia</taxon>
        <taxon>Cytophagales</taxon>
        <taxon>Fulvivirgaceae</taxon>
        <taxon>Ohtaekwangia</taxon>
    </lineage>
</organism>
<feature type="transmembrane region" description="Helical" evidence="1">
    <location>
        <begin position="115"/>
        <end position="133"/>
    </location>
</feature>